<dbReference type="OrthoDB" id="475437at2"/>
<dbReference type="EMBL" id="LMTZ01000109">
    <property type="protein sequence ID" value="KST65322.1"/>
    <property type="molecule type" value="Genomic_DNA"/>
</dbReference>
<evidence type="ECO:0008006" key="4">
    <source>
        <dbReference type="Google" id="ProtNLM"/>
    </source>
</evidence>
<name>A0A0V7ZMD3_9CYAN</name>
<protein>
    <recommendedName>
        <fullName evidence="4">SbsA Ig-like domain-containing protein</fullName>
    </recommendedName>
</protein>
<evidence type="ECO:0000313" key="3">
    <source>
        <dbReference type="Proteomes" id="UP000053372"/>
    </source>
</evidence>
<evidence type="ECO:0000313" key="1">
    <source>
        <dbReference type="EMBL" id="KST65322.1"/>
    </source>
</evidence>
<keyword evidence="3" id="KW-1185">Reference proteome</keyword>
<comment type="caution">
    <text evidence="2">The sequence shown here is derived from an EMBL/GenBank/DDBJ whole genome shotgun (WGS) entry which is preliminary data.</text>
</comment>
<accession>A0A0V7ZMD3</accession>
<reference evidence="2 3" key="1">
    <citation type="journal article" date="2015" name="Genome Announc.">
        <title>Draft Genome of the Euendolithic (true boring) Cyanobacterium Mastigocoleus testarum strain BC008.</title>
        <authorList>
            <person name="Guida B.S."/>
            <person name="Garcia-Pichel F."/>
        </authorList>
    </citation>
    <scope>NUCLEOTIDE SEQUENCE [LARGE SCALE GENOMIC DNA]</scope>
    <source>
        <strain evidence="2 3">BC008</strain>
    </source>
</reference>
<dbReference type="EMBL" id="LMTZ01000106">
    <property type="protein sequence ID" value="KST65624.1"/>
    <property type="molecule type" value="Genomic_DNA"/>
</dbReference>
<organism evidence="2 3">
    <name type="scientific">Mastigocoleus testarum BC008</name>
    <dbReference type="NCBI Taxonomy" id="371196"/>
    <lineage>
        <taxon>Bacteria</taxon>
        <taxon>Bacillati</taxon>
        <taxon>Cyanobacteriota</taxon>
        <taxon>Cyanophyceae</taxon>
        <taxon>Nostocales</taxon>
        <taxon>Hapalosiphonaceae</taxon>
        <taxon>Mastigocoleus</taxon>
    </lineage>
</organism>
<gene>
    <name evidence="1" type="ORF">BC008_21235</name>
    <name evidence="2" type="ORF">BC008_21850</name>
</gene>
<evidence type="ECO:0000313" key="2">
    <source>
        <dbReference type="EMBL" id="KST65624.1"/>
    </source>
</evidence>
<proteinExistence type="predicted"/>
<dbReference type="AlphaFoldDB" id="A0A0V7ZMD3"/>
<dbReference type="Gene3D" id="2.120.10.30">
    <property type="entry name" value="TolB, C-terminal domain"/>
    <property type="match status" value="1"/>
</dbReference>
<dbReference type="Proteomes" id="UP000053372">
    <property type="component" value="Unassembled WGS sequence"/>
</dbReference>
<dbReference type="RefSeq" id="WP_027841463.1">
    <property type="nucleotide sequence ID" value="NZ_LMTZ01000106.1"/>
</dbReference>
<dbReference type="SUPFAM" id="SSF82171">
    <property type="entry name" value="DPP6 N-terminal domain-like"/>
    <property type="match status" value="2"/>
</dbReference>
<dbReference type="InterPro" id="IPR011042">
    <property type="entry name" value="6-blade_b-propeller_TolB-like"/>
</dbReference>
<dbReference type="Gene3D" id="2.60.40.3710">
    <property type="match status" value="1"/>
</dbReference>
<sequence length="515" mass="57224">MVNKKGSLLPIDRVAIALMLLLSIIILLVVSQGNVVAARVRDLTWQHQLIPEKDISLTDDNSNSDNVKISKDHTSFSMTFTRPMDVKSVEKNLKIDPPLAGKISWAGRRMVYTLFTPAPYGADYTLSLEGARDRISVKEGEKNTIKPFQASFKTRDLIILYIGSEKEEKGRLILYNLTQEKKKILTSKDLVVIDFEPFPDGDKILFSAIPSRTQDLLAAKVYTVTTGVPTVFSRKTAAPGKVDLIINNKKYQNLKFDLSPDGEKIVIQRASRSKTGDFGLWFMDVNRDEKSLQEIETSPGGDFMITPDSKAVAIAQGKGTAILPLQKDSTTPLDFFPQFGLVKAFSRDGSKAAMVKFNTDFTRDLFLVTNQGEEKQLLRTDGRILKCQFDTASPTLYCLLTQLLSGELYQEQPYLVAINLKTGEQKPLLIFPAEQRNLEISLSPDGLGLLLDQTVPETNTSVTSNENSIQTRTGSAITSSSLWLMPLLPVSDSSDTAKTKPQKLSLLGFHPRWLP</sequence>